<keyword evidence="9" id="KW-0809">Transit peptide</keyword>
<evidence type="ECO:0000256" key="5">
    <source>
        <dbReference type="ARBA" id="ARBA00022723"/>
    </source>
</evidence>
<keyword evidence="16" id="KW-1185">Reference proteome</keyword>
<dbReference type="GO" id="GO:0005509">
    <property type="term" value="F:calcium ion binding"/>
    <property type="evidence" value="ECO:0007669"/>
    <property type="project" value="InterPro"/>
</dbReference>
<dbReference type="PANTHER" id="PTHR12294:SF1">
    <property type="entry name" value="CALCIUM UPTAKE PROTEIN 1, MITOCHONDRIAL"/>
    <property type="match status" value="1"/>
</dbReference>
<dbReference type="RefSeq" id="XP_013410414.1">
    <property type="nucleotide sequence ID" value="XM_013554960.1"/>
</dbReference>
<dbReference type="SMART" id="SM00054">
    <property type="entry name" value="EFh"/>
    <property type="match status" value="2"/>
</dbReference>
<evidence type="ECO:0000256" key="4">
    <source>
        <dbReference type="ARBA" id="ARBA00022568"/>
    </source>
</evidence>
<dbReference type="PROSITE" id="PS00018">
    <property type="entry name" value="EF_HAND_1"/>
    <property type="match status" value="2"/>
</dbReference>
<evidence type="ECO:0000313" key="17">
    <source>
        <dbReference type="RefSeq" id="XP_013410414.1"/>
    </source>
</evidence>
<evidence type="ECO:0000256" key="8">
    <source>
        <dbReference type="ARBA" id="ARBA00022837"/>
    </source>
</evidence>
<evidence type="ECO:0000256" key="10">
    <source>
        <dbReference type="ARBA" id="ARBA00023065"/>
    </source>
</evidence>
<evidence type="ECO:0000256" key="7">
    <source>
        <dbReference type="ARBA" id="ARBA00022792"/>
    </source>
</evidence>
<dbReference type="KEGG" id="lak:106173734"/>
<dbReference type="STRING" id="7574.A0A1S3JKI1"/>
<keyword evidence="11" id="KW-0496">Mitochondrion</keyword>
<dbReference type="Proteomes" id="UP000085678">
    <property type="component" value="Unplaced"/>
</dbReference>
<keyword evidence="12" id="KW-0472">Membrane</keyword>
<dbReference type="GO" id="GO:0036444">
    <property type="term" value="P:calcium import into the mitochondrion"/>
    <property type="evidence" value="ECO:0007669"/>
    <property type="project" value="UniProtKB-ARBA"/>
</dbReference>
<evidence type="ECO:0000256" key="9">
    <source>
        <dbReference type="ARBA" id="ARBA00022946"/>
    </source>
</evidence>
<comment type="subcellular location">
    <subcellularLocation>
        <location evidence="1">Mitochondrion inner membrane</location>
    </subcellularLocation>
    <subcellularLocation>
        <location evidence="2">Mitochondrion intermembrane space</location>
    </subcellularLocation>
</comment>
<evidence type="ECO:0000256" key="13">
    <source>
        <dbReference type="ARBA" id="ARBA00038333"/>
    </source>
</evidence>
<feature type="region of interest" description="Disordered" evidence="14">
    <location>
        <begin position="118"/>
        <end position="145"/>
    </location>
</feature>
<dbReference type="Gene3D" id="1.10.238.10">
    <property type="entry name" value="EF-hand"/>
    <property type="match status" value="2"/>
</dbReference>
<keyword evidence="3" id="KW-0813">Transport</keyword>
<keyword evidence="10" id="KW-0406">Ion transport</keyword>
<keyword evidence="7" id="KW-0999">Mitochondrion inner membrane</keyword>
<proteinExistence type="inferred from homology"/>
<comment type="similarity">
    <text evidence="13">Belongs to the MICU1 family. MICU1 subfamily.</text>
</comment>
<dbReference type="CDD" id="cd15900">
    <property type="entry name" value="EFh_MICU"/>
    <property type="match status" value="1"/>
</dbReference>
<keyword evidence="6" id="KW-0677">Repeat</keyword>
<sequence length="517" mass="59159">MLFLRTSSAAIVLCRVSRTCVLLPNARRLSSKETQQAIAKELAAMEKRASLQASNSLKRKRKPTDPKVLYSNFGHQRPRDSKTQIICLFSLGCAVIYYMFFNGPDEVKDWVDSKTSSKAKEVEGEQPQVVEQPEGEEEEGDKKKKKKKVGFRDRKIIAYEDRIRAYSTPDKIFRYFATLQEQDSGEIYMTPEDFVRSLTPGMKQPEGLGLDQFKKFDIKEYEHLYLKDSVARNVSQDSVFNALGEHALVAFNDYIFLLTLLSAPQKQFELAFKMFDLNGDGELDFGEFEKVQGVIRAQTSVGQRHRDTGDSVIKHTNTALACYFFGPKCDGKLTVEEFLKFQGKLQMEVMRLEFEKCEPEDGKITERDFAMSLIMYAGMSDVRRTKMLKRIKKKFKGEASQGITFEDYVKFYHFLKNIGDVDTALTFYHIAGASIDQETLKHVAKTVAGVDLGDHIVETVFTLFDENEDGELSNKEFVSVMKQRMMRGLEKPKDTGFFKLLNAVYKCAKHQSTHIFE</sequence>
<evidence type="ECO:0000259" key="15">
    <source>
        <dbReference type="PROSITE" id="PS50222"/>
    </source>
</evidence>
<evidence type="ECO:0000256" key="14">
    <source>
        <dbReference type="SAM" id="MobiDB-lite"/>
    </source>
</evidence>
<evidence type="ECO:0000256" key="12">
    <source>
        <dbReference type="ARBA" id="ARBA00023136"/>
    </source>
</evidence>
<dbReference type="InterPro" id="IPR018247">
    <property type="entry name" value="EF_Hand_1_Ca_BS"/>
</dbReference>
<dbReference type="SUPFAM" id="SSF47473">
    <property type="entry name" value="EF-hand"/>
    <property type="match status" value="1"/>
</dbReference>
<feature type="domain" description="EF-hand" evidence="15">
    <location>
        <begin position="263"/>
        <end position="298"/>
    </location>
</feature>
<feature type="region of interest" description="Disordered" evidence="14">
    <location>
        <begin position="51"/>
        <end position="75"/>
    </location>
</feature>
<dbReference type="InterPro" id="IPR011992">
    <property type="entry name" value="EF-hand-dom_pair"/>
</dbReference>
<protein>
    <submittedName>
        <fullName evidence="17">Calcium uptake protein 1, mitochondrial isoform X1</fullName>
    </submittedName>
</protein>
<dbReference type="InterPro" id="IPR002048">
    <property type="entry name" value="EF_hand_dom"/>
</dbReference>
<dbReference type="PROSITE" id="PS50222">
    <property type="entry name" value="EF_HAND_2"/>
    <property type="match status" value="2"/>
</dbReference>
<dbReference type="AlphaFoldDB" id="A0A1S3JKI1"/>
<organism evidence="16 17">
    <name type="scientific">Lingula anatina</name>
    <name type="common">Brachiopod</name>
    <name type="synonym">Lingula unguis</name>
    <dbReference type="NCBI Taxonomy" id="7574"/>
    <lineage>
        <taxon>Eukaryota</taxon>
        <taxon>Metazoa</taxon>
        <taxon>Spiralia</taxon>
        <taxon>Lophotrochozoa</taxon>
        <taxon>Brachiopoda</taxon>
        <taxon>Linguliformea</taxon>
        <taxon>Lingulata</taxon>
        <taxon>Lingulida</taxon>
        <taxon>Linguloidea</taxon>
        <taxon>Lingulidae</taxon>
        <taxon>Lingula</taxon>
    </lineage>
</organism>
<dbReference type="GO" id="GO:0005758">
    <property type="term" value="C:mitochondrial intermembrane space"/>
    <property type="evidence" value="ECO:0007669"/>
    <property type="project" value="UniProtKB-SubCell"/>
</dbReference>
<evidence type="ECO:0000256" key="1">
    <source>
        <dbReference type="ARBA" id="ARBA00004273"/>
    </source>
</evidence>
<evidence type="ECO:0000256" key="3">
    <source>
        <dbReference type="ARBA" id="ARBA00022448"/>
    </source>
</evidence>
<keyword evidence="4" id="KW-0109">Calcium transport</keyword>
<dbReference type="Pfam" id="PF13833">
    <property type="entry name" value="EF-hand_8"/>
    <property type="match status" value="1"/>
</dbReference>
<keyword evidence="5" id="KW-0479">Metal-binding</keyword>
<dbReference type="GeneID" id="106173734"/>
<dbReference type="GO" id="GO:0051560">
    <property type="term" value="P:mitochondrial calcium ion homeostasis"/>
    <property type="evidence" value="ECO:0007669"/>
    <property type="project" value="TreeGrafter"/>
</dbReference>
<keyword evidence="8" id="KW-0106">Calcium</keyword>
<dbReference type="PANTHER" id="PTHR12294">
    <property type="entry name" value="EF HAND DOMAIN FAMILY A1,A2-RELATED"/>
    <property type="match status" value="1"/>
</dbReference>
<dbReference type="InParanoid" id="A0A1S3JKI1"/>
<gene>
    <name evidence="17" type="primary">LOC106173734</name>
</gene>
<reference evidence="17" key="1">
    <citation type="submission" date="2025-08" db="UniProtKB">
        <authorList>
            <consortium name="RefSeq"/>
        </authorList>
    </citation>
    <scope>IDENTIFICATION</scope>
    <source>
        <tissue evidence="17">Gonads</tissue>
    </source>
</reference>
<dbReference type="GO" id="GO:1990246">
    <property type="term" value="C:uniplex complex"/>
    <property type="evidence" value="ECO:0007669"/>
    <property type="project" value="TreeGrafter"/>
</dbReference>
<evidence type="ECO:0000256" key="2">
    <source>
        <dbReference type="ARBA" id="ARBA00004569"/>
    </source>
</evidence>
<evidence type="ECO:0000313" key="16">
    <source>
        <dbReference type="Proteomes" id="UP000085678"/>
    </source>
</evidence>
<accession>A0A1S3JKI1</accession>
<dbReference type="OrthoDB" id="10056860at2759"/>
<evidence type="ECO:0000256" key="6">
    <source>
        <dbReference type="ARBA" id="ARBA00022737"/>
    </source>
</evidence>
<evidence type="ECO:0000256" key="11">
    <source>
        <dbReference type="ARBA" id="ARBA00023128"/>
    </source>
</evidence>
<name>A0A1S3JKI1_LINAN</name>
<feature type="domain" description="EF-hand" evidence="15">
    <location>
        <begin position="452"/>
        <end position="487"/>
    </location>
</feature>
<dbReference type="InterPro" id="IPR039800">
    <property type="entry name" value="MICU1/2/3"/>
</dbReference>
<dbReference type="Pfam" id="PF13202">
    <property type="entry name" value="EF-hand_5"/>
    <property type="match status" value="1"/>
</dbReference>
<dbReference type="FunCoup" id="A0A1S3JKI1">
    <property type="interactions" value="650"/>
</dbReference>